<dbReference type="Gramene" id="CDY46391">
    <property type="protein sequence ID" value="CDY46391"/>
    <property type="gene ID" value="GSBRNA2T00083933001"/>
</dbReference>
<feature type="signal peptide" evidence="1">
    <location>
        <begin position="1"/>
        <end position="19"/>
    </location>
</feature>
<reference evidence="2 3" key="1">
    <citation type="journal article" date="2014" name="Science">
        <title>Plant genetics. Early allopolyploid evolution in the post-Neolithic Brassica napus oilseed genome.</title>
        <authorList>
            <person name="Chalhoub B."/>
            <person name="Denoeud F."/>
            <person name="Liu S."/>
            <person name="Parkin I.A."/>
            <person name="Tang H."/>
            <person name="Wang X."/>
            <person name="Chiquet J."/>
            <person name="Belcram H."/>
            <person name="Tong C."/>
            <person name="Samans B."/>
            <person name="Correa M."/>
            <person name="Da Silva C."/>
            <person name="Just J."/>
            <person name="Falentin C."/>
            <person name="Koh C.S."/>
            <person name="Le Clainche I."/>
            <person name="Bernard M."/>
            <person name="Bento P."/>
            <person name="Noel B."/>
            <person name="Labadie K."/>
            <person name="Alberti A."/>
            <person name="Charles M."/>
            <person name="Arnaud D."/>
            <person name="Guo H."/>
            <person name="Daviaud C."/>
            <person name="Alamery S."/>
            <person name="Jabbari K."/>
            <person name="Zhao M."/>
            <person name="Edger P.P."/>
            <person name="Chelaifa H."/>
            <person name="Tack D."/>
            <person name="Lassalle G."/>
            <person name="Mestiri I."/>
            <person name="Schnel N."/>
            <person name="Le Paslier M.C."/>
            <person name="Fan G."/>
            <person name="Renault V."/>
            <person name="Bayer P.E."/>
            <person name="Golicz A.A."/>
            <person name="Manoli S."/>
            <person name="Lee T.H."/>
            <person name="Thi V.H."/>
            <person name="Chalabi S."/>
            <person name="Hu Q."/>
            <person name="Fan C."/>
            <person name="Tollenaere R."/>
            <person name="Lu Y."/>
            <person name="Battail C."/>
            <person name="Shen J."/>
            <person name="Sidebottom C.H."/>
            <person name="Wang X."/>
            <person name="Canaguier A."/>
            <person name="Chauveau A."/>
            <person name="Berard A."/>
            <person name="Deniot G."/>
            <person name="Guan M."/>
            <person name="Liu Z."/>
            <person name="Sun F."/>
            <person name="Lim Y.P."/>
            <person name="Lyons E."/>
            <person name="Town C.D."/>
            <person name="Bancroft I."/>
            <person name="Wang X."/>
            <person name="Meng J."/>
            <person name="Ma J."/>
            <person name="Pires J.C."/>
            <person name="King G.J."/>
            <person name="Brunel D."/>
            <person name="Delourme R."/>
            <person name="Renard M."/>
            <person name="Aury J.M."/>
            <person name="Adams K.L."/>
            <person name="Batley J."/>
            <person name="Snowdon R.J."/>
            <person name="Tost J."/>
            <person name="Edwards D."/>
            <person name="Zhou Y."/>
            <person name="Hua W."/>
            <person name="Sharpe A.G."/>
            <person name="Paterson A.H."/>
            <person name="Guan C."/>
            <person name="Wincker P."/>
        </authorList>
    </citation>
    <scope>NUCLEOTIDE SEQUENCE [LARGE SCALE GENOMIC DNA]</scope>
    <source>
        <strain evidence="3">cv. Darmor-bzh</strain>
    </source>
</reference>
<feature type="chain" id="PRO_5001737827" evidence="1">
    <location>
        <begin position="20"/>
        <end position="44"/>
    </location>
</feature>
<dbReference type="Proteomes" id="UP000028999">
    <property type="component" value="Unassembled WGS sequence"/>
</dbReference>
<evidence type="ECO:0000313" key="3">
    <source>
        <dbReference type="Proteomes" id="UP000028999"/>
    </source>
</evidence>
<name>A0A078I953_BRANA</name>
<accession>A0A078I953</accession>
<dbReference type="AlphaFoldDB" id="A0A078I953"/>
<dbReference type="PaxDb" id="3708-A0A078I953"/>
<evidence type="ECO:0000256" key="1">
    <source>
        <dbReference type="SAM" id="SignalP"/>
    </source>
</evidence>
<sequence length="44" mass="5214">MKVRFFFILVLHLSSKYDSKIVSTEPFKISTRRNIFFLTAEISC</sequence>
<evidence type="ECO:0000313" key="2">
    <source>
        <dbReference type="EMBL" id="CDY46391.1"/>
    </source>
</evidence>
<proteinExistence type="predicted"/>
<gene>
    <name evidence="2" type="primary">BnaC04g33100D</name>
    <name evidence="2" type="ORF">GSBRNA2T00083933001</name>
</gene>
<organism evidence="2 3">
    <name type="scientific">Brassica napus</name>
    <name type="common">Rape</name>
    <dbReference type="NCBI Taxonomy" id="3708"/>
    <lineage>
        <taxon>Eukaryota</taxon>
        <taxon>Viridiplantae</taxon>
        <taxon>Streptophyta</taxon>
        <taxon>Embryophyta</taxon>
        <taxon>Tracheophyta</taxon>
        <taxon>Spermatophyta</taxon>
        <taxon>Magnoliopsida</taxon>
        <taxon>eudicotyledons</taxon>
        <taxon>Gunneridae</taxon>
        <taxon>Pentapetalae</taxon>
        <taxon>rosids</taxon>
        <taxon>malvids</taxon>
        <taxon>Brassicales</taxon>
        <taxon>Brassicaceae</taxon>
        <taxon>Brassiceae</taxon>
        <taxon>Brassica</taxon>
    </lineage>
</organism>
<keyword evidence="3" id="KW-1185">Reference proteome</keyword>
<dbReference type="EMBL" id="LK032665">
    <property type="protein sequence ID" value="CDY46391.1"/>
    <property type="molecule type" value="Genomic_DNA"/>
</dbReference>
<keyword evidence="1" id="KW-0732">Signal</keyword>
<protein>
    <submittedName>
        <fullName evidence="2">BnaC04g33100D protein</fullName>
    </submittedName>
</protein>